<evidence type="ECO:0000256" key="5">
    <source>
        <dbReference type="ARBA" id="ARBA00023110"/>
    </source>
</evidence>
<dbReference type="EMBL" id="JACHXS010000008">
    <property type="protein sequence ID" value="MBB3223207.1"/>
    <property type="molecule type" value="Genomic_DNA"/>
</dbReference>
<dbReference type="NCBIfam" id="TIGR02925">
    <property type="entry name" value="cis_trans_EpsD"/>
    <property type="match status" value="1"/>
</dbReference>
<keyword evidence="6 10" id="KW-0413">Isomerase</keyword>
<evidence type="ECO:0000256" key="1">
    <source>
        <dbReference type="ARBA" id="ARBA00000971"/>
    </source>
</evidence>
<dbReference type="RefSeq" id="WP_260115659.1">
    <property type="nucleotide sequence ID" value="NZ_CP040017.1"/>
</dbReference>
<evidence type="ECO:0000256" key="3">
    <source>
        <dbReference type="ARBA" id="ARBA00013194"/>
    </source>
</evidence>
<protein>
    <recommendedName>
        <fullName evidence="3">peptidylprolyl isomerase</fullName>
        <ecNumber evidence="3">5.2.1.8</ecNumber>
    </recommendedName>
</protein>
<dbReference type="InterPro" id="IPR014274">
    <property type="entry name" value="PPIase_EpsD"/>
</dbReference>
<gene>
    <name evidence="10" type="ORF">FHS02_004050</name>
</gene>
<dbReference type="SUPFAM" id="SSF109998">
    <property type="entry name" value="Triger factor/SurA peptide-binding domain-like"/>
    <property type="match status" value="1"/>
</dbReference>
<keyword evidence="5" id="KW-0697">Rotamase</keyword>
<dbReference type="PROSITE" id="PS51257">
    <property type="entry name" value="PROKAR_LIPOPROTEIN"/>
    <property type="match status" value="1"/>
</dbReference>
<feature type="region of interest" description="Disordered" evidence="7">
    <location>
        <begin position="282"/>
        <end position="336"/>
    </location>
</feature>
<comment type="similarity">
    <text evidence="2">Belongs to the PpiC/parvulin rotamase family.</text>
</comment>
<dbReference type="InterPro" id="IPR050245">
    <property type="entry name" value="PrsA_foldase"/>
</dbReference>
<dbReference type="GO" id="GO:0003755">
    <property type="term" value="F:peptidyl-prolyl cis-trans isomerase activity"/>
    <property type="evidence" value="ECO:0007669"/>
    <property type="project" value="UniProtKB-KW"/>
</dbReference>
<evidence type="ECO:0000256" key="6">
    <source>
        <dbReference type="ARBA" id="ARBA00023235"/>
    </source>
</evidence>
<dbReference type="Pfam" id="PF13624">
    <property type="entry name" value="SurA_N_3"/>
    <property type="match status" value="1"/>
</dbReference>
<dbReference type="Pfam" id="PF13145">
    <property type="entry name" value="Rotamase_2"/>
    <property type="match status" value="1"/>
</dbReference>
<evidence type="ECO:0000313" key="10">
    <source>
        <dbReference type="EMBL" id="MBB3223207.1"/>
    </source>
</evidence>
<sequence>MKKNKIAAPSLRPTRVLLCTGLIAMAAALTACGDKAEKKPGQALASVNGEEITVMQLNEELGRVNIPAAQQEAARKQLLESLIDRELLESEAAKEKIDRDPKVVQAVERAKSLIIAQAYLQKRIGTPTRPTKEEVAAYFEQNPQFFANRKQFDMRQLVLATRDVTDPMKEVINSAKSLDDVAAWLDGQKVRYARAQLSRSSAELPPQLSSRLQSMPKGQLFIVREGDRSMLISIADMRDAPVTLQQATPQIEQFLSNKKNKEAADAELKRLRASAKIEYLNKPAGQPATPAPAAPANAPAVAAPAAPAAAPAPADAPANQQGLSSEAHERGVAGMR</sequence>
<proteinExistence type="inferred from homology"/>
<evidence type="ECO:0000256" key="8">
    <source>
        <dbReference type="SAM" id="SignalP"/>
    </source>
</evidence>
<dbReference type="InterPro" id="IPR000297">
    <property type="entry name" value="PPIase_PpiC"/>
</dbReference>
<dbReference type="EC" id="5.2.1.8" evidence="3"/>
<organism evidence="10 11">
    <name type="scientific">Pseudoduganella umbonata</name>
    <dbReference type="NCBI Taxonomy" id="864828"/>
    <lineage>
        <taxon>Bacteria</taxon>
        <taxon>Pseudomonadati</taxon>
        <taxon>Pseudomonadota</taxon>
        <taxon>Betaproteobacteria</taxon>
        <taxon>Burkholderiales</taxon>
        <taxon>Oxalobacteraceae</taxon>
        <taxon>Telluria group</taxon>
        <taxon>Pseudoduganella</taxon>
    </lineage>
</organism>
<feature type="compositionally biased region" description="Basic and acidic residues" evidence="7">
    <location>
        <begin position="326"/>
        <end position="336"/>
    </location>
</feature>
<accession>A0A7W5EEB4</accession>
<dbReference type="Proteomes" id="UP000584325">
    <property type="component" value="Unassembled WGS sequence"/>
</dbReference>
<evidence type="ECO:0000259" key="9">
    <source>
        <dbReference type="Pfam" id="PF13145"/>
    </source>
</evidence>
<feature type="signal peptide" evidence="8">
    <location>
        <begin position="1"/>
        <end position="26"/>
    </location>
</feature>
<dbReference type="AlphaFoldDB" id="A0A7W5EEB4"/>
<name>A0A7W5EEB4_9BURK</name>
<evidence type="ECO:0000256" key="7">
    <source>
        <dbReference type="SAM" id="MobiDB-lite"/>
    </source>
</evidence>
<feature type="domain" description="PpiC" evidence="9">
    <location>
        <begin position="130"/>
        <end position="247"/>
    </location>
</feature>
<feature type="chain" id="PRO_5030528118" description="peptidylprolyl isomerase" evidence="8">
    <location>
        <begin position="27"/>
        <end position="336"/>
    </location>
</feature>
<comment type="catalytic activity">
    <reaction evidence="1">
        <text>[protein]-peptidylproline (omega=180) = [protein]-peptidylproline (omega=0)</text>
        <dbReference type="Rhea" id="RHEA:16237"/>
        <dbReference type="Rhea" id="RHEA-COMP:10747"/>
        <dbReference type="Rhea" id="RHEA-COMP:10748"/>
        <dbReference type="ChEBI" id="CHEBI:83833"/>
        <dbReference type="ChEBI" id="CHEBI:83834"/>
        <dbReference type="EC" id="5.2.1.8"/>
    </reaction>
</comment>
<dbReference type="InterPro" id="IPR027304">
    <property type="entry name" value="Trigger_fact/SurA_dom_sf"/>
</dbReference>
<evidence type="ECO:0000313" key="11">
    <source>
        <dbReference type="Proteomes" id="UP000584325"/>
    </source>
</evidence>
<feature type="compositionally biased region" description="Low complexity" evidence="7">
    <location>
        <begin position="294"/>
        <end position="318"/>
    </location>
</feature>
<evidence type="ECO:0000256" key="4">
    <source>
        <dbReference type="ARBA" id="ARBA00022729"/>
    </source>
</evidence>
<keyword evidence="4 8" id="KW-0732">Signal</keyword>
<dbReference type="Gene3D" id="1.10.8.1040">
    <property type="match status" value="1"/>
</dbReference>
<comment type="caution">
    <text evidence="10">The sequence shown here is derived from an EMBL/GenBank/DDBJ whole genome shotgun (WGS) entry which is preliminary data.</text>
</comment>
<evidence type="ECO:0000256" key="2">
    <source>
        <dbReference type="ARBA" id="ARBA00007656"/>
    </source>
</evidence>
<reference evidence="10 11" key="1">
    <citation type="submission" date="2020-08" db="EMBL/GenBank/DDBJ databases">
        <title>Genomic Encyclopedia of Type Strains, Phase III (KMG-III): the genomes of soil and plant-associated and newly described type strains.</title>
        <authorList>
            <person name="Whitman W."/>
        </authorList>
    </citation>
    <scope>NUCLEOTIDE SEQUENCE [LARGE SCALE GENOMIC DNA]</scope>
    <source>
        <strain evidence="10 11">CECT 7753</strain>
    </source>
</reference>
<dbReference type="PANTHER" id="PTHR47245:SF1">
    <property type="entry name" value="FOLDASE PROTEIN PRSA"/>
    <property type="match status" value="1"/>
</dbReference>
<dbReference type="PANTHER" id="PTHR47245">
    <property type="entry name" value="PEPTIDYLPROLYL ISOMERASE"/>
    <property type="match status" value="1"/>
</dbReference>